<evidence type="ECO:0000313" key="3">
    <source>
        <dbReference type="EMBL" id="CAE0261056.1"/>
    </source>
</evidence>
<sequence length="108" mass="10744">MARASLVIAAFVALLAITNALNCNIGTSKTSTWSSLCLGTTCMTTTLVDSSEVYACGSTTECALANAACCTTDNCNTVHAGAGGAAGITLPAVGVIALFSLIAAVFNF</sequence>
<keyword evidence="1" id="KW-1133">Transmembrane helix</keyword>
<evidence type="ECO:0000256" key="1">
    <source>
        <dbReference type="SAM" id="Phobius"/>
    </source>
</evidence>
<protein>
    <submittedName>
        <fullName evidence="3">Uncharacterized protein</fullName>
    </submittedName>
</protein>
<feature type="transmembrane region" description="Helical" evidence="1">
    <location>
        <begin position="88"/>
        <end position="106"/>
    </location>
</feature>
<feature type="chain" id="PRO_5031561809" evidence="2">
    <location>
        <begin position="21"/>
        <end position="108"/>
    </location>
</feature>
<gene>
    <name evidence="3" type="ORF">PBIL07802_LOCUS23345</name>
</gene>
<dbReference type="AlphaFoldDB" id="A0A7S3GCB5"/>
<keyword evidence="1" id="KW-0812">Transmembrane</keyword>
<keyword evidence="1" id="KW-0472">Membrane</keyword>
<accession>A0A7S3GCB5</accession>
<keyword evidence="2" id="KW-0732">Signal</keyword>
<evidence type="ECO:0000256" key="2">
    <source>
        <dbReference type="SAM" id="SignalP"/>
    </source>
</evidence>
<name>A0A7S3GCB5_9EUKA</name>
<organism evidence="3">
    <name type="scientific">Palpitomonas bilix</name>
    <dbReference type="NCBI Taxonomy" id="652834"/>
    <lineage>
        <taxon>Eukaryota</taxon>
        <taxon>Eukaryota incertae sedis</taxon>
    </lineage>
</organism>
<feature type="signal peptide" evidence="2">
    <location>
        <begin position="1"/>
        <end position="20"/>
    </location>
</feature>
<reference evidence="3" key="1">
    <citation type="submission" date="2021-01" db="EMBL/GenBank/DDBJ databases">
        <authorList>
            <person name="Corre E."/>
            <person name="Pelletier E."/>
            <person name="Niang G."/>
            <person name="Scheremetjew M."/>
            <person name="Finn R."/>
            <person name="Kale V."/>
            <person name="Holt S."/>
            <person name="Cochrane G."/>
            <person name="Meng A."/>
            <person name="Brown T."/>
            <person name="Cohen L."/>
        </authorList>
    </citation>
    <scope>NUCLEOTIDE SEQUENCE</scope>
    <source>
        <strain evidence="3">NIES-2562</strain>
    </source>
</reference>
<dbReference type="EMBL" id="HBIB01035991">
    <property type="protein sequence ID" value="CAE0261056.1"/>
    <property type="molecule type" value="Transcribed_RNA"/>
</dbReference>
<proteinExistence type="predicted"/>